<name>A0A6L2MP63_TANCI</name>
<organism evidence="1">
    <name type="scientific">Tanacetum cinerariifolium</name>
    <name type="common">Dalmatian daisy</name>
    <name type="synonym">Chrysanthemum cinerariifolium</name>
    <dbReference type="NCBI Taxonomy" id="118510"/>
    <lineage>
        <taxon>Eukaryota</taxon>
        <taxon>Viridiplantae</taxon>
        <taxon>Streptophyta</taxon>
        <taxon>Embryophyta</taxon>
        <taxon>Tracheophyta</taxon>
        <taxon>Spermatophyta</taxon>
        <taxon>Magnoliopsida</taxon>
        <taxon>eudicotyledons</taxon>
        <taxon>Gunneridae</taxon>
        <taxon>Pentapetalae</taxon>
        <taxon>asterids</taxon>
        <taxon>campanulids</taxon>
        <taxon>Asterales</taxon>
        <taxon>Asteraceae</taxon>
        <taxon>Asteroideae</taxon>
        <taxon>Anthemideae</taxon>
        <taxon>Anthemidinae</taxon>
        <taxon>Tanacetum</taxon>
    </lineage>
</organism>
<accession>A0A6L2MP63</accession>
<keyword evidence="1" id="KW-0418">Kinase</keyword>
<sequence>MIAYLTKSGASEGFNQIIDFLNGSSIKYALTVNPNIYASCIKRFWTSVDVKKVNGVTRLQALVDKKKVVITEASIRDALRLDDAEVVECLPNEEIFTYLVRNVDSPTKFYMYPRFLQLMIRKQVGDLSSHSTKYTSPALTQKVFANMRRVGKGFSGVDTLLFEGMLVAQEVGEDADEVNVKDVNVVGVAAEGVVSNTDDVVLTADEEPSIPFPTPPTPPL</sequence>
<proteinExistence type="predicted"/>
<evidence type="ECO:0000313" key="1">
    <source>
        <dbReference type="EMBL" id="GEU75510.1"/>
    </source>
</evidence>
<gene>
    <name evidence="1" type="ORF">Tci_047488</name>
</gene>
<dbReference type="EMBL" id="BKCJ010007095">
    <property type="protein sequence ID" value="GEU75510.1"/>
    <property type="molecule type" value="Genomic_DNA"/>
</dbReference>
<dbReference type="AlphaFoldDB" id="A0A6L2MP63"/>
<reference evidence="1" key="1">
    <citation type="journal article" date="2019" name="Sci. Rep.">
        <title>Draft genome of Tanacetum cinerariifolium, the natural source of mosquito coil.</title>
        <authorList>
            <person name="Yamashiro T."/>
            <person name="Shiraishi A."/>
            <person name="Satake H."/>
            <person name="Nakayama K."/>
        </authorList>
    </citation>
    <scope>NUCLEOTIDE SEQUENCE</scope>
</reference>
<keyword evidence="1" id="KW-0808">Transferase</keyword>
<comment type="caution">
    <text evidence="1">The sequence shown here is derived from an EMBL/GenBank/DDBJ whole genome shotgun (WGS) entry which is preliminary data.</text>
</comment>
<dbReference type="GO" id="GO:0016301">
    <property type="term" value="F:kinase activity"/>
    <property type="evidence" value="ECO:0007669"/>
    <property type="project" value="UniProtKB-KW"/>
</dbReference>
<protein>
    <submittedName>
        <fullName evidence="1">Xylulose kinase-1</fullName>
    </submittedName>
</protein>